<organism evidence="2 3">
    <name type="scientific">Pichia kudriavzevii</name>
    <name type="common">Yeast</name>
    <name type="synonym">Issatchenkia orientalis</name>
    <dbReference type="NCBI Taxonomy" id="4909"/>
    <lineage>
        <taxon>Eukaryota</taxon>
        <taxon>Fungi</taxon>
        <taxon>Dikarya</taxon>
        <taxon>Ascomycota</taxon>
        <taxon>Saccharomycotina</taxon>
        <taxon>Pichiomycetes</taxon>
        <taxon>Pichiales</taxon>
        <taxon>Pichiaceae</taxon>
        <taxon>Pichia</taxon>
    </lineage>
</organism>
<feature type="compositionally biased region" description="Polar residues" evidence="1">
    <location>
        <begin position="272"/>
        <end position="286"/>
    </location>
</feature>
<keyword evidence="3" id="KW-1185">Reference proteome</keyword>
<dbReference type="VEuPathDB" id="FungiDB:C5L36_0A05250"/>
<feature type="compositionally biased region" description="Polar residues" evidence="1">
    <location>
        <begin position="39"/>
        <end position="63"/>
    </location>
</feature>
<dbReference type="GeneID" id="40381638"/>
<reference evidence="2 3" key="1">
    <citation type="submission" date="2018-06" db="EMBL/GenBank/DDBJ databases">
        <title>Population genomics shows no distinction between pathogenic Candida krusei and environmental Pichia kudriavzevii: One species, four names.</title>
        <authorList>
            <person name="Douglass A.P."/>
            <person name="Offei B."/>
            <person name="Braun-Galleani S."/>
            <person name="Coughlan A.Y."/>
            <person name="Martos A."/>
            <person name="Ortiz-Merino R.A."/>
            <person name="Byrne K.P."/>
            <person name="Wolfe K.H."/>
        </authorList>
    </citation>
    <scope>NUCLEOTIDE SEQUENCE [LARGE SCALE GENOMIC DNA]</scope>
    <source>
        <strain evidence="2 3">CBS573</strain>
    </source>
</reference>
<feature type="region of interest" description="Disordered" evidence="1">
    <location>
        <begin position="1"/>
        <end position="64"/>
    </location>
</feature>
<accession>A0A2U9QY92</accession>
<sequence>MDVSALTNPGDMEIENTKQQSKMTAVENKSESQPLKRASGNTENYDLTNGKSSRSTDSTSLNGAETEICSEKDVSKTSKCPSRSTSEYRTLYNHLLEKYKNANEVAKFLEDFALYLKSLAKYQQLRNNMLVDLLCYLNKHESIDRLEPSSHIEIIRRLERLQKYNSDNKLYSTLLKLEKNETDEDGKKNLLSFEEVVGMNDSLSSDLAIAETNRYPDLYLGIFDRYDLVKKNLCYKNNISSFKDLKAHVKADLKHSLPINYEGSGKRRRVATGTTHPSTTKSQNGVHNVEPIVEKNDSK</sequence>
<protein>
    <submittedName>
        <fullName evidence="2">Uncharacterized protein</fullName>
    </submittedName>
</protein>
<evidence type="ECO:0000313" key="3">
    <source>
        <dbReference type="Proteomes" id="UP000249293"/>
    </source>
</evidence>
<dbReference type="AlphaFoldDB" id="A0A2U9QY92"/>
<proteinExistence type="predicted"/>
<dbReference type="EMBL" id="CP028773">
    <property type="protein sequence ID" value="AWU73928.1"/>
    <property type="molecule type" value="Genomic_DNA"/>
</dbReference>
<name>A0A2U9QY92_PICKU</name>
<evidence type="ECO:0000313" key="2">
    <source>
        <dbReference type="EMBL" id="AWU73928.1"/>
    </source>
</evidence>
<dbReference type="Proteomes" id="UP000249293">
    <property type="component" value="Chromosome 1"/>
</dbReference>
<gene>
    <name evidence="2" type="ORF">C5L36_0A05250</name>
</gene>
<dbReference type="KEGG" id="pkz:C5L36_0A05250"/>
<evidence type="ECO:0000256" key="1">
    <source>
        <dbReference type="SAM" id="MobiDB-lite"/>
    </source>
</evidence>
<dbReference type="OrthoDB" id="3997887at2759"/>
<feature type="region of interest" description="Disordered" evidence="1">
    <location>
        <begin position="264"/>
        <end position="299"/>
    </location>
</feature>
<dbReference type="RefSeq" id="XP_029319405.1">
    <property type="nucleotide sequence ID" value="XM_029463545.1"/>
</dbReference>